<dbReference type="AlphaFoldDB" id="A0A0B2V3U3"/>
<accession>A0A0B2V3U3</accession>
<evidence type="ECO:0000313" key="2">
    <source>
        <dbReference type="Proteomes" id="UP000031036"/>
    </source>
</evidence>
<gene>
    <name evidence="1" type="ORF">Tcan_01409</name>
</gene>
<feature type="non-terminal residue" evidence="1">
    <location>
        <position position="1"/>
    </location>
</feature>
<proteinExistence type="predicted"/>
<reference evidence="1 2" key="1">
    <citation type="submission" date="2014-11" db="EMBL/GenBank/DDBJ databases">
        <title>Genetic blueprint of the zoonotic pathogen Toxocara canis.</title>
        <authorList>
            <person name="Zhu X.-Q."/>
            <person name="Korhonen P.K."/>
            <person name="Cai H."/>
            <person name="Young N.D."/>
            <person name="Nejsum P."/>
            <person name="von Samson-Himmelstjerna G."/>
            <person name="Boag P.R."/>
            <person name="Tan P."/>
            <person name="Li Q."/>
            <person name="Min J."/>
            <person name="Yang Y."/>
            <person name="Wang X."/>
            <person name="Fang X."/>
            <person name="Hall R.S."/>
            <person name="Hofmann A."/>
            <person name="Sternberg P.W."/>
            <person name="Jex A.R."/>
            <person name="Gasser R.B."/>
        </authorList>
    </citation>
    <scope>NUCLEOTIDE SEQUENCE [LARGE SCALE GENOMIC DNA]</scope>
    <source>
        <strain evidence="1">PN_DK_2014</strain>
    </source>
</reference>
<sequence>NNFRASSWLPKTDKKAAERNTRHIFEINKLAYCLSLSHSLSLSPLPFMHKFERYDFFFSLKQPQHEYMMNNVEYNKTNSTGSHCSRKQLYYEKKAISEKQEERIRFGEIITEKEHCTQERRSSQRKRFMFAIYCDEALA</sequence>
<evidence type="ECO:0000313" key="1">
    <source>
        <dbReference type="EMBL" id="KHN76122.1"/>
    </source>
</evidence>
<dbReference type="EMBL" id="JPKZ01002567">
    <property type="protein sequence ID" value="KHN76122.1"/>
    <property type="molecule type" value="Genomic_DNA"/>
</dbReference>
<dbReference type="Proteomes" id="UP000031036">
    <property type="component" value="Unassembled WGS sequence"/>
</dbReference>
<name>A0A0B2V3U3_TOXCA</name>
<keyword evidence="2" id="KW-1185">Reference proteome</keyword>
<organism evidence="1 2">
    <name type="scientific">Toxocara canis</name>
    <name type="common">Canine roundworm</name>
    <dbReference type="NCBI Taxonomy" id="6265"/>
    <lineage>
        <taxon>Eukaryota</taxon>
        <taxon>Metazoa</taxon>
        <taxon>Ecdysozoa</taxon>
        <taxon>Nematoda</taxon>
        <taxon>Chromadorea</taxon>
        <taxon>Rhabditida</taxon>
        <taxon>Spirurina</taxon>
        <taxon>Ascaridomorpha</taxon>
        <taxon>Ascaridoidea</taxon>
        <taxon>Toxocaridae</taxon>
        <taxon>Toxocara</taxon>
    </lineage>
</organism>
<comment type="caution">
    <text evidence="1">The sequence shown here is derived from an EMBL/GenBank/DDBJ whole genome shotgun (WGS) entry which is preliminary data.</text>
</comment>
<protein>
    <submittedName>
        <fullName evidence="1">Uncharacterized protein</fullName>
    </submittedName>
</protein>